<dbReference type="AlphaFoldDB" id="A0A8C8SBS3"/>
<accession>A0A8C8SBS3</accession>
<dbReference type="Ensembl" id="ENSPCET00000018065.1">
    <property type="protein sequence ID" value="ENSPCEP00000017457.1"/>
    <property type="gene ID" value="ENSPCEG00000013716.1"/>
</dbReference>
<evidence type="ECO:0000313" key="2">
    <source>
        <dbReference type="Proteomes" id="UP000694393"/>
    </source>
</evidence>
<proteinExistence type="predicted"/>
<sequence>TLTTKESCGTFKDQQIYLSHKLLWAQSYFIRFMKWKCSILAVSIHTEKGENSSASLSCYIFHFMLLIKWDCAHKSLCDKYICWSLKVPQDSFHPEFNHTPAFLVSLLF</sequence>
<evidence type="ECO:0000313" key="1">
    <source>
        <dbReference type="Ensembl" id="ENSPCEP00000017457.1"/>
    </source>
</evidence>
<protein>
    <submittedName>
        <fullName evidence="1">Uncharacterized protein</fullName>
    </submittedName>
</protein>
<dbReference type="Proteomes" id="UP000694393">
    <property type="component" value="Unplaced"/>
</dbReference>
<name>A0A8C8SBS3_9SAUR</name>
<keyword evidence="2" id="KW-1185">Reference proteome</keyword>
<reference evidence="1" key="1">
    <citation type="submission" date="2025-08" db="UniProtKB">
        <authorList>
            <consortium name="Ensembl"/>
        </authorList>
    </citation>
    <scope>IDENTIFICATION</scope>
</reference>
<reference evidence="1" key="2">
    <citation type="submission" date="2025-09" db="UniProtKB">
        <authorList>
            <consortium name="Ensembl"/>
        </authorList>
    </citation>
    <scope>IDENTIFICATION</scope>
</reference>
<organism evidence="1 2">
    <name type="scientific">Pelusios castaneus</name>
    <name type="common">West African mud turtle</name>
    <dbReference type="NCBI Taxonomy" id="367368"/>
    <lineage>
        <taxon>Eukaryota</taxon>
        <taxon>Metazoa</taxon>
        <taxon>Chordata</taxon>
        <taxon>Craniata</taxon>
        <taxon>Vertebrata</taxon>
        <taxon>Euteleostomi</taxon>
        <taxon>Archelosauria</taxon>
        <taxon>Testudinata</taxon>
        <taxon>Testudines</taxon>
        <taxon>Pleurodira</taxon>
        <taxon>Pelomedusidae</taxon>
        <taxon>Pelusios</taxon>
    </lineage>
</organism>